<dbReference type="Pfam" id="PF05899">
    <property type="entry name" value="Cupin_3"/>
    <property type="match status" value="1"/>
</dbReference>
<comment type="caution">
    <text evidence="2">The sequence shown here is derived from an EMBL/GenBank/DDBJ whole genome shotgun (WGS) entry which is preliminary data.</text>
</comment>
<organism evidence="2 3">
    <name type="scientific">Streptomyces vulcanius</name>
    <dbReference type="NCBI Taxonomy" id="1441876"/>
    <lineage>
        <taxon>Bacteria</taxon>
        <taxon>Bacillati</taxon>
        <taxon>Actinomycetota</taxon>
        <taxon>Actinomycetes</taxon>
        <taxon>Kitasatosporales</taxon>
        <taxon>Streptomycetaceae</taxon>
        <taxon>Streptomyces</taxon>
    </lineage>
</organism>
<dbReference type="RefSeq" id="WP_381178592.1">
    <property type="nucleotide sequence ID" value="NZ_JBHSFK010000021.1"/>
</dbReference>
<evidence type="ECO:0000313" key="3">
    <source>
        <dbReference type="Proteomes" id="UP001595839"/>
    </source>
</evidence>
<dbReference type="SUPFAM" id="SSF51182">
    <property type="entry name" value="RmlC-like cupins"/>
    <property type="match status" value="1"/>
</dbReference>
<dbReference type="Proteomes" id="UP001595839">
    <property type="component" value="Unassembled WGS sequence"/>
</dbReference>
<feature type="domain" description="(S)-ureidoglycine aminohydrolase cupin" evidence="1">
    <location>
        <begin position="39"/>
        <end position="94"/>
    </location>
</feature>
<dbReference type="InterPro" id="IPR008579">
    <property type="entry name" value="UGlyAH_Cupin_dom"/>
</dbReference>
<keyword evidence="3" id="KW-1185">Reference proteome</keyword>
<protein>
    <submittedName>
        <fullName evidence="2">Cupin domain-containing protein</fullName>
    </submittedName>
</protein>
<reference evidence="3" key="1">
    <citation type="journal article" date="2019" name="Int. J. Syst. Evol. Microbiol.">
        <title>The Global Catalogue of Microorganisms (GCM) 10K type strain sequencing project: providing services to taxonomists for standard genome sequencing and annotation.</title>
        <authorList>
            <consortium name="The Broad Institute Genomics Platform"/>
            <consortium name="The Broad Institute Genome Sequencing Center for Infectious Disease"/>
            <person name="Wu L."/>
            <person name="Ma J."/>
        </authorList>
    </citation>
    <scope>NUCLEOTIDE SEQUENCE [LARGE SCALE GENOMIC DNA]</scope>
    <source>
        <strain evidence="3">CGMCC 4.7177</strain>
    </source>
</reference>
<evidence type="ECO:0000259" key="1">
    <source>
        <dbReference type="Pfam" id="PF05899"/>
    </source>
</evidence>
<accession>A0ABV9AYP5</accession>
<dbReference type="InterPro" id="IPR011051">
    <property type="entry name" value="RmlC_Cupin_sf"/>
</dbReference>
<evidence type="ECO:0000313" key="2">
    <source>
        <dbReference type="EMBL" id="MFC4503653.1"/>
    </source>
</evidence>
<name>A0ABV9AYP5_9ACTN</name>
<dbReference type="EMBL" id="JBHSFK010000021">
    <property type="protein sequence ID" value="MFC4503653.1"/>
    <property type="molecule type" value="Genomic_DNA"/>
</dbReference>
<dbReference type="InterPro" id="IPR014710">
    <property type="entry name" value="RmlC-like_jellyroll"/>
</dbReference>
<dbReference type="Gene3D" id="2.60.120.10">
    <property type="entry name" value="Jelly Rolls"/>
    <property type="match status" value="1"/>
</dbReference>
<gene>
    <name evidence="2" type="ORF">ACFPIH_29790</name>
</gene>
<sequence>MTLRRLYAGQDGAARFESWEPGLLPAVPDPGELSASAPLKASACMVVRAPAGGGHPEQPEAGRRLVVMLSGECEVTASGEKVIARPGDLLLVEDTSGTGHSSSTSTGFEALMIVLD</sequence>
<proteinExistence type="predicted"/>